<dbReference type="Pfam" id="PF02814">
    <property type="entry name" value="UreE_N"/>
    <property type="match status" value="1"/>
</dbReference>
<evidence type="ECO:0000313" key="6">
    <source>
        <dbReference type="EMBL" id="SIR35059.1"/>
    </source>
</evidence>
<dbReference type="STRING" id="1077936.SAMN05421545_3279"/>
<evidence type="ECO:0000259" key="5">
    <source>
        <dbReference type="SMART" id="SM00988"/>
    </source>
</evidence>
<keyword evidence="1 4" id="KW-0963">Cytoplasm</keyword>
<dbReference type="GO" id="GO:0006457">
    <property type="term" value="P:protein folding"/>
    <property type="evidence" value="ECO:0007669"/>
    <property type="project" value="InterPro"/>
</dbReference>
<accession>A0A1N7A7P8</accession>
<gene>
    <name evidence="4" type="primary">ureE</name>
    <name evidence="6" type="ORF">SAMN05421545_3279</name>
</gene>
<evidence type="ECO:0000256" key="1">
    <source>
        <dbReference type="ARBA" id="ARBA00022490"/>
    </source>
</evidence>
<protein>
    <recommendedName>
        <fullName evidence="4">Urease accessory protein UreE</fullName>
    </recommendedName>
</protein>
<dbReference type="InterPro" id="IPR036118">
    <property type="entry name" value="UreE_N_sf"/>
</dbReference>
<dbReference type="SMART" id="SM00988">
    <property type="entry name" value="UreE_N"/>
    <property type="match status" value="1"/>
</dbReference>
<dbReference type="PIRSF" id="PIRSF036402">
    <property type="entry name" value="Ureas_acces_UreE"/>
    <property type="match status" value="1"/>
</dbReference>
<dbReference type="Gene3D" id="3.30.70.790">
    <property type="entry name" value="UreE, C-terminal domain"/>
    <property type="match status" value="1"/>
</dbReference>
<dbReference type="GO" id="GO:0005737">
    <property type="term" value="C:cytoplasm"/>
    <property type="evidence" value="ECO:0007669"/>
    <property type="project" value="UniProtKB-SubCell"/>
</dbReference>
<dbReference type="SUPFAM" id="SSF69287">
    <property type="entry name" value="Urease metallochaperone UreE, N-terminal domain"/>
    <property type="match status" value="1"/>
</dbReference>
<dbReference type="GO" id="GO:0016151">
    <property type="term" value="F:nickel cation binding"/>
    <property type="evidence" value="ECO:0007669"/>
    <property type="project" value="UniProtKB-UniRule"/>
</dbReference>
<dbReference type="OrthoDB" id="9810882at2"/>
<evidence type="ECO:0000256" key="4">
    <source>
        <dbReference type="HAMAP-Rule" id="MF_00822"/>
    </source>
</evidence>
<name>A0A1N7A7P8_9BACT</name>
<dbReference type="EMBL" id="FTNM01000005">
    <property type="protein sequence ID" value="SIR35059.1"/>
    <property type="molecule type" value="Genomic_DNA"/>
</dbReference>
<dbReference type="InterPro" id="IPR004029">
    <property type="entry name" value="UreE_N"/>
</dbReference>
<evidence type="ECO:0000256" key="2">
    <source>
        <dbReference type="ARBA" id="ARBA00022596"/>
    </source>
</evidence>
<dbReference type="HAMAP" id="MF_00822">
    <property type="entry name" value="UreE"/>
    <property type="match status" value="1"/>
</dbReference>
<keyword evidence="2 4" id="KW-0533">Nickel</keyword>
<evidence type="ECO:0000256" key="3">
    <source>
        <dbReference type="ARBA" id="ARBA00023186"/>
    </source>
</evidence>
<dbReference type="SUPFAM" id="SSF69737">
    <property type="entry name" value="Urease metallochaperone UreE, C-terminal domain"/>
    <property type="match status" value="1"/>
</dbReference>
<reference evidence="7" key="1">
    <citation type="submission" date="2017-01" db="EMBL/GenBank/DDBJ databases">
        <authorList>
            <person name="Varghese N."/>
            <person name="Submissions S."/>
        </authorList>
    </citation>
    <scope>NUCLEOTIDE SEQUENCE [LARGE SCALE GENOMIC DNA]</scope>
    <source>
        <strain evidence="7">DM9</strain>
    </source>
</reference>
<keyword evidence="7" id="KW-1185">Reference proteome</keyword>
<sequence>MATELSMLTEPLVVTRALAKEQNLSGRMIDFFEIEWYEASKSRMKKKTQGGVEVLVEKSHRGPLEDGDLLYLSEERAIMLKIKPCDCIVLYPRGLQEVGTICFEIGNKHVPIFITEQNEVCVAYDAPLYQLLLSGEFVIEIEERVLHPAQMVKAYGNKRQIESERQV</sequence>
<dbReference type="InterPro" id="IPR012406">
    <property type="entry name" value="UreE"/>
</dbReference>
<proteinExistence type="inferred from homology"/>
<keyword evidence="3 4" id="KW-0143">Chaperone</keyword>
<dbReference type="Gene3D" id="2.60.260.20">
    <property type="entry name" value="Urease metallochaperone UreE, N-terminal domain"/>
    <property type="match status" value="1"/>
</dbReference>
<dbReference type="GO" id="GO:0051082">
    <property type="term" value="F:unfolded protein binding"/>
    <property type="evidence" value="ECO:0007669"/>
    <property type="project" value="UniProtKB-UniRule"/>
</dbReference>
<comment type="function">
    <text evidence="4">Involved in urease metallocenter assembly. Binds nickel. Probably functions as a nickel donor during metallocenter assembly.</text>
</comment>
<comment type="similarity">
    <text evidence="4">Belongs to the UreE family.</text>
</comment>
<comment type="subcellular location">
    <subcellularLocation>
        <location evidence="4">Cytoplasm</location>
    </subcellularLocation>
</comment>
<dbReference type="Proteomes" id="UP000185924">
    <property type="component" value="Unassembled WGS sequence"/>
</dbReference>
<dbReference type="RefSeq" id="WP_083674225.1">
    <property type="nucleotide sequence ID" value="NZ_FTNM01000005.1"/>
</dbReference>
<organism evidence="6 7">
    <name type="scientific">Pontibacter lucknowensis</name>
    <dbReference type="NCBI Taxonomy" id="1077936"/>
    <lineage>
        <taxon>Bacteria</taxon>
        <taxon>Pseudomonadati</taxon>
        <taxon>Bacteroidota</taxon>
        <taxon>Cytophagia</taxon>
        <taxon>Cytophagales</taxon>
        <taxon>Hymenobacteraceae</taxon>
        <taxon>Pontibacter</taxon>
    </lineage>
</organism>
<evidence type="ECO:0000313" key="7">
    <source>
        <dbReference type="Proteomes" id="UP000185924"/>
    </source>
</evidence>
<dbReference type="AlphaFoldDB" id="A0A1N7A7P8"/>
<feature type="domain" description="UreE urease accessory N-terminal" evidence="5">
    <location>
        <begin position="11"/>
        <end position="78"/>
    </location>
</feature>